<dbReference type="EMBL" id="MCGE01000050">
    <property type="protein sequence ID" value="ORZ04486.1"/>
    <property type="molecule type" value="Genomic_DNA"/>
</dbReference>
<proteinExistence type="predicted"/>
<reference evidence="1 2" key="1">
    <citation type="submission" date="2016-07" db="EMBL/GenBank/DDBJ databases">
        <title>Pervasive Adenine N6-methylation of Active Genes in Fungi.</title>
        <authorList>
            <consortium name="DOE Joint Genome Institute"/>
            <person name="Mondo S.J."/>
            <person name="Dannebaum R.O."/>
            <person name="Kuo R.C."/>
            <person name="Labutti K."/>
            <person name="Haridas S."/>
            <person name="Kuo A."/>
            <person name="Salamov A."/>
            <person name="Ahrendt S.R."/>
            <person name="Lipzen A."/>
            <person name="Sullivan W."/>
            <person name="Andreopoulos W.B."/>
            <person name="Clum A."/>
            <person name="Lindquist E."/>
            <person name="Daum C."/>
            <person name="Ramamoorthy G.K."/>
            <person name="Gryganskyi A."/>
            <person name="Culley D."/>
            <person name="Magnuson J.K."/>
            <person name="James T.Y."/>
            <person name="O'Malley M.A."/>
            <person name="Stajich J.E."/>
            <person name="Spatafora J.W."/>
            <person name="Visel A."/>
            <person name="Grigoriev I.V."/>
        </authorList>
    </citation>
    <scope>NUCLEOTIDE SEQUENCE [LARGE SCALE GENOMIC DNA]</scope>
    <source>
        <strain evidence="1 2">NRRL 1336</strain>
    </source>
</reference>
<comment type="caution">
    <text evidence="1">The sequence shown here is derived from an EMBL/GenBank/DDBJ whole genome shotgun (WGS) entry which is preliminary data.</text>
</comment>
<evidence type="ECO:0000313" key="2">
    <source>
        <dbReference type="Proteomes" id="UP000193560"/>
    </source>
</evidence>
<keyword evidence="2" id="KW-1185">Reference proteome</keyword>
<dbReference type="AlphaFoldDB" id="A0A1X2HXK1"/>
<gene>
    <name evidence="1" type="ORF">BCR42DRAFT_497012</name>
</gene>
<accession>A0A1X2HXK1</accession>
<name>A0A1X2HXK1_9FUNG</name>
<dbReference type="Proteomes" id="UP000193560">
    <property type="component" value="Unassembled WGS sequence"/>
</dbReference>
<sequence length="149" mass="17087">MGARLDLLLACDDDITLEICSNEWKVENSPQILKQQSKNLRVNAQILNHVLSPLHDHLNQIIAMDFIGTTGYMYALTKTTDDFFIATPFSRLAIPKKIENLHVFKKTLESPFFYKAFLLRTAKVVKKQAYQKHLECQRRSGLGSFVWSG</sequence>
<evidence type="ECO:0000313" key="1">
    <source>
        <dbReference type="EMBL" id="ORZ04486.1"/>
    </source>
</evidence>
<dbReference type="OrthoDB" id="2284791at2759"/>
<protein>
    <submittedName>
        <fullName evidence="1">Uncharacterized protein</fullName>
    </submittedName>
</protein>
<organism evidence="1 2">
    <name type="scientific">Absidia repens</name>
    <dbReference type="NCBI Taxonomy" id="90262"/>
    <lineage>
        <taxon>Eukaryota</taxon>
        <taxon>Fungi</taxon>
        <taxon>Fungi incertae sedis</taxon>
        <taxon>Mucoromycota</taxon>
        <taxon>Mucoromycotina</taxon>
        <taxon>Mucoromycetes</taxon>
        <taxon>Mucorales</taxon>
        <taxon>Cunninghamellaceae</taxon>
        <taxon>Absidia</taxon>
    </lineage>
</organism>